<feature type="non-terminal residue" evidence="1">
    <location>
        <position position="1"/>
    </location>
</feature>
<feature type="non-terminal residue" evidence="1">
    <location>
        <position position="39"/>
    </location>
</feature>
<organism evidence="1 2">
    <name type="scientific">Racocetra fulgida</name>
    <dbReference type="NCBI Taxonomy" id="60492"/>
    <lineage>
        <taxon>Eukaryota</taxon>
        <taxon>Fungi</taxon>
        <taxon>Fungi incertae sedis</taxon>
        <taxon>Mucoromycota</taxon>
        <taxon>Glomeromycotina</taxon>
        <taxon>Glomeromycetes</taxon>
        <taxon>Diversisporales</taxon>
        <taxon>Gigasporaceae</taxon>
        <taxon>Racocetra</taxon>
    </lineage>
</organism>
<evidence type="ECO:0000313" key="2">
    <source>
        <dbReference type="Proteomes" id="UP000789396"/>
    </source>
</evidence>
<name>A0A9N9P8L0_9GLOM</name>
<keyword evidence="2" id="KW-1185">Reference proteome</keyword>
<gene>
    <name evidence="1" type="ORF">RFULGI_LOCUS19181</name>
</gene>
<sequence>LMEISYLDLRLPSHLPEKSFLAYEQLQEHETADCEQLAK</sequence>
<accession>A0A9N9P8L0</accession>
<comment type="caution">
    <text evidence="1">The sequence shown here is derived from an EMBL/GenBank/DDBJ whole genome shotgun (WGS) entry which is preliminary data.</text>
</comment>
<evidence type="ECO:0000313" key="1">
    <source>
        <dbReference type="EMBL" id="CAG8815330.1"/>
    </source>
</evidence>
<protein>
    <submittedName>
        <fullName evidence="1">13965_t:CDS:1</fullName>
    </submittedName>
</protein>
<reference evidence="1" key="1">
    <citation type="submission" date="2021-06" db="EMBL/GenBank/DDBJ databases">
        <authorList>
            <person name="Kallberg Y."/>
            <person name="Tangrot J."/>
            <person name="Rosling A."/>
        </authorList>
    </citation>
    <scope>NUCLEOTIDE SEQUENCE</scope>
    <source>
        <strain evidence="1">IN212</strain>
    </source>
</reference>
<dbReference type="Proteomes" id="UP000789396">
    <property type="component" value="Unassembled WGS sequence"/>
</dbReference>
<proteinExistence type="predicted"/>
<dbReference type="AlphaFoldDB" id="A0A9N9P8L0"/>
<dbReference type="EMBL" id="CAJVPZ010091128">
    <property type="protein sequence ID" value="CAG8815330.1"/>
    <property type="molecule type" value="Genomic_DNA"/>
</dbReference>